<dbReference type="EMBL" id="LVZK01000001">
    <property type="protein sequence ID" value="OAP86837.1"/>
    <property type="molecule type" value="Genomic_DNA"/>
</dbReference>
<comment type="similarity">
    <text evidence="2 8">Belongs to the RecO family.</text>
</comment>
<evidence type="ECO:0000259" key="9">
    <source>
        <dbReference type="Pfam" id="PF11967"/>
    </source>
</evidence>
<keyword evidence="4 8" id="KW-0227">DNA damage</keyword>
<proteinExistence type="inferred from homology"/>
<dbReference type="STRING" id="1823756.A4H34_06930"/>
<comment type="function">
    <text evidence="1 8">Involved in DNA repair and RecF pathway recombination.</text>
</comment>
<evidence type="ECO:0000256" key="8">
    <source>
        <dbReference type="HAMAP-Rule" id="MF_00201"/>
    </source>
</evidence>
<evidence type="ECO:0000256" key="5">
    <source>
        <dbReference type="ARBA" id="ARBA00023172"/>
    </source>
</evidence>
<accession>A0A179B5A1</accession>
<dbReference type="InterPro" id="IPR042242">
    <property type="entry name" value="RecO_C"/>
</dbReference>
<keyword evidence="11" id="KW-1185">Reference proteome</keyword>
<comment type="caution">
    <text evidence="10">The sequence shown here is derived from an EMBL/GenBank/DDBJ whole genome shotgun (WGS) entry which is preliminary data.</text>
</comment>
<dbReference type="GO" id="GO:0006302">
    <property type="term" value="P:double-strand break repair"/>
    <property type="evidence" value="ECO:0007669"/>
    <property type="project" value="TreeGrafter"/>
</dbReference>
<evidence type="ECO:0000256" key="2">
    <source>
        <dbReference type="ARBA" id="ARBA00007452"/>
    </source>
</evidence>
<dbReference type="Pfam" id="PF02565">
    <property type="entry name" value="RecO_C"/>
    <property type="match status" value="1"/>
</dbReference>
<keyword evidence="6 8" id="KW-0234">DNA repair</keyword>
<dbReference type="Gene3D" id="2.40.50.140">
    <property type="entry name" value="Nucleic acid-binding proteins"/>
    <property type="match status" value="1"/>
</dbReference>
<feature type="domain" description="DNA replication/recombination mediator RecO N-terminal" evidence="9">
    <location>
        <begin position="1"/>
        <end position="79"/>
    </location>
</feature>
<gene>
    <name evidence="8" type="primary">recO</name>
    <name evidence="10" type="ORF">A4H34_06930</name>
</gene>
<evidence type="ECO:0000256" key="1">
    <source>
        <dbReference type="ARBA" id="ARBA00003065"/>
    </source>
</evidence>
<evidence type="ECO:0000313" key="10">
    <source>
        <dbReference type="EMBL" id="OAP86837.1"/>
    </source>
</evidence>
<dbReference type="RefSeq" id="WP_064231486.1">
    <property type="nucleotide sequence ID" value="NZ_LVZK01000001.1"/>
</dbReference>
<sequence>MKLYRDEAIVLRTHDLGEADRIITFFSRRHGKMRGVAKGVRRTKSRFGARLEPFSMVDLQLYEGRTLDVVTEAATLNPYGRSIGRDYDAYTCACVIAEVADKLAAIEEEPDQAHYLLLHGAIHALATGAHRPALVVDSYILRAMALHGWGLSLYECAVCGRGEGLAAFHLQSGGVVCSDCAPRAAAYPAPETIELLGSLVSGRWDVADAAAEHDRRAASAIIAAYLQWHVERKVRSLRIAESA</sequence>
<evidence type="ECO:0000256" key="6">
    <source>
        <dbReference type="ARBA" id="ARBA00023204"/>
    </source>
</evidence>
<reference evidence="10 11" key="1">
    <citation type="submission" date="2016-04" db="EMBL/GenBank/DDBJ databases">
        <title>Peptidophaga gingivicola gen. nov., sp. nov., isolated from human subgingival plaque.</title>
        <authorList>
            <person name="Beall C.J."/>
            <person name="Mokrzan E.M."/>
            <person name="Griffen A.L."/>
            <person name="Leys E.J."/>
        </authorList>
    </citation>
    <scope>NUCLEOTIDE SEQUENCE [LARGE SCALE GENOMIC DNA]</scope>
    <source>
        <strain evidence="10 11">BA112</strain>
    </source>
</reference>
<dbReference type="GO" id="GO:0006310">
    <property type="term" value="P:DNA recombination"/>
    <property type="evidence" value="ECO:0007669"/>
    <property type="project" value="UniProtKB-UniRule"/>
</dbReference>
<dbReference type="SUPFAM" id="SSF57863">
    <property type="entry name" value="ArfGap/RecO-like zinc finger"/>
    <property type="match status" value="1"/>
</dbReference>
<dbReference type="Gene3D" id="1.20.1440.120">
    <property type="entry name" value="Recombination protein O, C-terminal domain"/>
    <property type="match status" value="1"/>
</dbReference>
<dbReference type="PANTHER" id="PTHR33991">
    <property type="entry name" value="DNA REPAIR PROTEIN RECO"/>
    <property type="match status" value="1"/>
</dbReference>
<dbReference type="OrthoDB" id="9812244at2"/>
<dbReference type="SUPFAM" id="SSF50249">
    <property type="entry name" value="Nucleic acid-binding proteins"/>
    <property type="match status" value="1"/>
</dbReference>
<organism evidence="10 11">
    <name type="scientific">Peptidiphaga gingivicola</name>
    <dbReference type="NCBI Taxonomy" id="2741497"/>
    <lineage>
        <taxon>Bacteria</taxon>
        <taxon>Bacillati</taxon>
        <taxon>Actinomycetota</taxon>
        <taxon>Actinomycetes</taxon>
        <taxon>Actinomycetales</taxon>
        <taxon>Actinomycetaceae</taxon>
        <taxon>Peptidiphaga</taxon>
    </lineage>
</organism>
<name>A0A179B5A1_9ACTO</name>
<dbReference type="NCBIfam" id="TIGR00613">
    <property type="entry name" value="reco"/>
    <property type="match status" value="1"/>
</dbReference>
<protein>
    <recommendedName>
        <fullName evidence="3 8">DNA repair protein RecO</fullName>
    </recommendedName>
    <alternativeName>
        <fullName evidence="7 8">Recombination protein O</fullName>
    </alternativeName>
</protein>
<dbReference type="Proteomes" id="UP000078368">
    <property type="component" value="Unassembled WGS sequence"/>
</dbReference>
<dbReference type="InterPro" id="IPR003717">
    <property type="entry name" value="RecO"/>
</dbReference>
<keyword evidence="5 8" id="KW-0233">DNA recombination</keyword>
<dbReference type="HAMAP" id="MF_00201">
    <property type="entry name" value="RecO"/>
    <property type="match status" value="1"/>
</dbReference>
<evidence type="ECO:0000256" key="4">
    <source>
        <dbReference type="ARBA" id="ARBA00022763"/>
    </source>
</evidence>
<evidence type="ECO:0000256" key="3">
    <source>
        <dbReference type="ARBA" id="ARBA00021310"/>
    </source>
</evidence>
<dbReference type="InterPro" id="IPR037278">
    <property type="entry name" value="ARFGAP/RecO"/>
</dbReference>
<dbReference type="PANTHER" id="PTHR33991:SF1">
    <property type="entry name" value="DNA REPAIR PROTEIN RECO"/>
    <property type="match status" value="1"/>
</dbReference>
<dbReference type="InterPro" id="IPR012340">
    <property type="entry name" value="NA-bd_OB-fold"/>
</dbReference>
<dbReference type="AlphaFoldDB" id="A0A179B5A1"/>
<dbReference type="InterPro" id="IPR022572">
    <property type="entry name" value="DNA_rep/recomb_RecO_N"/>
</dbReference>
<dbReference type="Pfam" id="PF11967">
    <property type="entry name" value="RecO_N"/>
    <property type="match status" value="1"/>
</dbReference>
<dbReference type="GO" id="GO:0043590">
    <property type="term" value="C:bacterial nucleoid"/>
    <property type="evidence" value="ECO:0007669"/>
    <property type="project" value="TreeGrafter"/>
</dbReference>
<evidence type="ECO:0000256" key="7">
    <source>
        <dbReference type="ARBA" id="ARBA00033409"/>
    </source>
</evidence>
<evidence type="ECO:0000313" key="11">
    <source>
        <dbReference type="Proteomes" id="UP000078368"/>
    </source>
</evidence>